<feature type="region of interest" description="Disordered" evidence="1">
    <location>
        <begin position="244"/>
        <end position="325"/>
    </location>
</feature>
<feature type="compositionally biased region" description="Low complexity" evidence="1">
    <location>
        <begin position="255"/>
        <end position="275"/>
    </location>
</feature>
<dbReference type="Proteomes" id="UP000006023">
    <property type="component" value="Unassembled WGS sequence"/>
</dbReference>
<organism evidence="2 3">
    <name type="scientific">Gordonia amarae NBRC 15530</name>
    <dbReference type="NCBI Taxonomy" id="1075090"/>
    <lineage>
        <taxon>Bacteria</taxon>
        <taxon>Bacillati</taxon>
        <taxon>Actinomycetota</taxon>
        <taxon>Actinomycetes</taxon>
        <taxon>Mycobacteriales</taxon>
        <taxon>Gordoniaceae</taxon>
        <taxon>Gordonia</taxon>
    </lineage>
</organism>
<gene>
    <name evidence="2" type="ORF">GOAMR_50_00675</name>
</gene>
<evidence type="ECO:0008006" key="4">
    <source>
        <dbReference type="Google" id="ProtNLM"/>
    </source>
</evidence>
<dbReference type="STRING" id="1075090.GOAMR_50_00675"/>
<dbReference type="eggNOG" id="COG5340">
    <property type="taxonomic scope" value="Bacteria"/>
</dbReference>
<evidence type="ECO:0000256" key="1">
    <source>
        <dbReference type="SAM" id="MobiDB-lite"/>
    </source>
</evidence>
<proteinExistence type="predicted"/>
<keyword evidence="3" id="KW-1185">Reference proteome</keyword>
<reference evidence="2 3" key="1">
    <citation type="submission" date="2011-11" db="EMBL/GenBank/DDBJ databases">
        <title>Whole genome shotgun sequence of Gordonia amarae NBRC 15530.</title>
        <authorList>
            <person name="Takarada H."/>
            <person name="Hosoyama A."/>
            <person name="Tsuchikane K."/>
            <person name="Katsumata H."/>
            <person name="Yamazaki S."/>
            <person name="Fujita N."/>
        </authorList>
    </citation>
    <scope>NUCLEOTIDE SEQUENCE [LARGE SCALE GENOMIC DNA]</scope>
    <source>
        <strain evidence="2 3">NBRC 15530</strain>
    </source>
</reference>
<evidence type="ECO:0000313" key="2">
    <source>
        <dbReference type="EMBL" id="GAB06296.1"/>
    </source>
</evidence>
<evidence type="ECO:0000313" key="3">
    <source>
        <dbReference type="Proteomes" id="UP000006023"/>
    </source>
</evidence>
<dbReference type="RefSeq" id="WP_005189048.1">
    <property type="nucleotide sequence ID" value="NZ_BAED01000050.1"/>
</dbReference>
<accession>G7GRS1</accession>
<comment type="caution">
    <text evidence="2">The sequence shown here is derived from an EMBL/GenBank/DDBJ whole genome shotgun (WGS) entry which is preliminary data.</text>
</comment>
<protein>
    <recommendedName>
        <fullName evidence="4">AbiEi antitoxin C-terminal domain-containing protein</fullName>
    </recommendedName>
</protein>
<dbReference type="EMBL" id="BAED01000050">
    <property type="protein sequence ID" value="GAB06296.1"/>
    <property type="molecule type" value="Genomic_DNA"/>
</dbReference>
<sequence length="325" mass="36009">MRRQDDVIARHQAVELDLSPSDIRRKLRRRDWTAATPGVYVGHTGPLTSSQRAWVAVLHAWPAALSHGSAIHAAGSGTQPDGPIHVAIDADRKVIEDQGIVVHRITGLDDRVLWTTSPPRMLIEEAVLDVAATATTPERAVACLSDAVQSRSTTAGRLLIALDSRSRIRSRSFLREVLLDVRDGSYSVLEHHYLTKMERRHRLPKPIRQSRTPTAHRSDRNASVVKSAWVAVRLMVVAFGPSTSATHRTASCGGRPPATWRRTSRSSRTSSGASRYQLMSRSGRTPPTDRHRAANNCPPRRRLVFRDQPVRLPRPAHADHDGSRG</sequence>
<name>G7GRS1_9ACTN</name>
<feature type="compositionally biased region" description="Basic and acidic residues" evidence="1">
    <location>
        <begin position="316"/>
        <end position="325"/>
    </location>
</feature>
<dbReference type="AlphaFoldDB" id="G7GRS1"/>